<protein>
    <submittedName>
        <fullName evidence="1">Uncharacterized protein</fullName>
    </submittedName>
</protein>
<evidence type="ECO:0000313" key="1">
    <source>
        <dbReference type="EMBL" id="MBX35050.1"/>
    </source>
</evidence>
<dbReference type="AlphaFoldDB" id="A0A2P2MXU3"/>
<proteinExistence type="predicted"/>
<reference evidence="1" key="1">
    <citation type="submission" date="2018-02" db="EMBL/GenBank/DDBJ databases">
        <title>Rhizophora mucronata_Transcriptome.</title>
        <authorList>
            <person name="Meera S.P."/>
            <person name="Sreeshan A."/>
            <person name="Augustine A."/>
        </authorList>
    </citation>
    <scope>NUCLEOTIDE SEQUENCE</scope>
    <source>
        <tissue evidence="1">Leaf</tissue>
    </source>
</reference>
<accession>A0A2P2MXU3</accession>
<name>A0A2P2MXU3_RHIMU</name>
<sequence length="49" mass="5730">MSYNSFPIPFIQGSYKHSTESHTFFLLPFRQFGMLFPPVSCNFMKHIGN</sequence>
<dbReference type="EMBL" id="GGEC01054566">
    <property type="protein sequence ID" value="MBX35050.1"/>
    <property type="molecule type" value="Transcribed_RNA"/>
</dbReference>
<organism evidence="1">
    <name type="scientific">Rhizophora mucronata</name>
    <name type="common">Asiatic mangrove</name>
    <dbReference type="NCBI Taxonomy" id="61149"/>
    <lineage>
        <taxon>Eukaryota</taxon>
        <taxon>Viridiplantae</taxon>
        <taxon>Streptophyta</taxon>
        <taxon>Embryophyta</taxon>
        <taxon>Tracheophyta</taxon>
        <taxon>Spermatophyta</taxon>
        <taxon>Magnoliopsida</taxon>
        <taxon>eudicotyledons</taxon>
        <taxon>Gunneridae</taxon>
        <taxon>Pentapetalae</taxon>
        <taxon>rosids</taxon>
        <taxon>fabids</taxon>
        <taxon>Malpighiales</taxon>
        <taxon>Rhizophoraceae</taxon>
        <taxon>Rhizophora</taxon>
    </lineage>
</organism>